<accession>A0A8E2AJF2</accession>
<dbReference type="SUPFAM" id="SSF81383">
    <property type="entry name" value="F-box domain"/>
    <property type="match status" value="1"/>
</dbReference>
<keyword evidence="3" id="KW-1185">Reference proteome</keyword>
<evidence type="ECO:0008006" key="4">
    <source>
        <dbReference type="Google" id="ProtNLM"/>
    </source>
</evidence>
<organism evidence="2 3">
    <name type="scientific">Obba rivulosa</name>
    <dbReference type="NCBI Taxonomy" id="1052685"/>
    <lineage>
        <taxon>Eukaryota</taxon>
        <taxon>Fungi</taxon>
        <taxon>Dikarya</taxon>
        <taxon>Basidiomycota</taxon>
        <taxon>Agaricomycotina</taxon>
        <taxon>Agaricomycetes</taxon>
        <taxon>Polyporales</taxon>
        <taxon>Gelatoporiaceae</taxon>
        <taxon>Obba</taxon>
    </lineage>
</organism>
<protein>
    <recommendedName>
        <fullName evidence="4">F-box domain-containing protein</fullName>
    </recommendedName>
</protein>
<proteinExistence type="predicted"/>
<name>A0A8E2AJF2_9APHY</name>
<dbReference type="OrthoDB" id="3226064at2759"/>
<evidence type="ECO:0000256" key="1">
    <source>
        <dbReference type="SAM" id="MobiDB-lite"/>
    </source>
</evidence>
<dbReference type="InterPro" id="IPR036047">
    <property type="entry name" value="F-box-like_dom_sf"/>
</dbReference>
<feature type="compositionally biased region" description="Low complexity" evidence="1">
    <location>
        <begin position="237"/>
        <end position="259"/>
    </location>
</feature>
<feature type="compositionally biased region" description="Low complexity" evidence="1">
    <location>
        <begin position="337"/>
        <end position="357"/>
    </location>
</feature>
<gene>
    <name evidence="2" type="ORF">OBBRIDRAFT_821884</name>
</gene>
<feature type="region of interest" description="Disordered" evidence="1">
    <location>
        <begin position="317"/>
        <end position="361"/>
    </location>
</feature>
<evidence type="ECO:0000313" key="2">
    <source>
        <dbReference type="EMBL" id="OCH84484.1"/>
    </source>
</evidence>
<reference evidence="2 3" key="1">
    <citation type="submission" date="2016-07" db="EMBL/GenBank/DDBJ databases">
        <title>Draft genome of the white-rot fungus Obba rivulosa 3A-2.</title>
        <authorList>
            <consortium name="DOE Joint Genome Institute"/>
            <person name="Miettinen O."/>
            <person name="Riley R."/>
            <person name="Acob R."/>
            <person name="Barry K."/>
            <person name="Cullen D."/>
            <person name="De Vries R."/>
            <person name="Hainaut M."/>
            <person name="Hatakka A."/>
            <person name="Henrissat B."/>
            <person name="Hilden K."/>
            <person name="Kuo R."/>
            <person name="Labutti K."/>
            <person name="Lipzen A."/>
            <person name="Makela M.R."/>
            <person name="Sandor L."/>
            <person name="Spatafora J.W."/>
            <person name="Grigoriev I.V."/>
            <person name="Hibbett D.S."/>
        </authorList>
    </citation>
    <scope>NUCLEOTIDE SEQUENCE [LARGE SCALE GENOMIC DNA]</scope>
    <source>
        <strain evidence="2 3">3A-2</strain>
    </source>
</reference>
<feature type="region of interest" description="Disordered" evidence="1">
    <location>
        <begin position="237"/>
        <end position="261"/>
    </location>
</feature>
<feature type="compositionally biased region" description="Low complexity" evidence="1">
    <location>
        <begin position="318"/>
        <end position="329"/>
    </location>
</feature>
<dbReference type="Proteomes" id="UP000250043">
    <property type="component" value="Unassembled WGS sequence"/>
</dbReference>
<evidence type="ECO:0000313" key="3">
    <source>
        <dbReference type="Proteomes" id="UP000250043"/>
    </source>
</evidence>
<dbReference type="AlphaFoldDB" id="A0A8E2AJF2"/>
<dbReference type="EMBL" id="KV722667">
    <property type="protein sequence ID" value="OCH84484.1"/>
    <property type="molecule type" value="Genomic_DNA"/>
</dbReference>
<sequence length="590" mass="66069">MSILSLPLDITENILVFAAAGGHPTSIAAFAQTCRHYRNLVYRPIDYRLWREIFLSTFDDPRRCRFSNAAGNFDWATEFRQRIWALLYFRQHTKPLSVQKVYALRSRRNALSLVDFSKLDKEDSNRALDVLSSVVATAAPCTPYPSPDNIRSLIHENDLEYAHRRSPMFPPPDVSDPSLNMIWLHSVLERGLPPLLSVTFSLESPDPQWDKIPIAQALGKMIASIGYMPVHELLEDPAAPAPRSSPQRGRPGPSARSSGLNHGTADILELDMTEDAQQARARRLARQRVYDMGYLSRRRHWGPFLYVPPLLPSMSIRSDTPGSSTSDSDYVPHEGTSSSAMSVSSTDSGRTSSHMSSAAERRRLRLIPPTAEQLIPDWTWLAAVRVLSEFNMIEKGYSDELKELRARDRLREGSWIRERSQAFQNDSLQEGTEGWDWAGVEGVWRRCVSWLDYGDVAISQIHGQFPDDLQEEMLIVPLRLRIVRYSPPSVAAYPGYPDIHVEGEMGGAGWNDVTAGDVRGLKGTVSIIGDGSVRWSIFSSEAGDLDQWQWSSEAVQLGGVGSSMGMLGLWTGASHDDMDPIGAFWQWKVA</sequence>